<dbReference type="STRING" id="330734.ABA45_11775"/>
<feature type="region of interest" description="Disordered" evidence="1">
    <location>
        <begin position="26"/>
        <end position="49"/>
    </location>
</feature>
<reference evidence="3 4" key="1">
    <citation type="submission" date="2015-05" db="EMBL/GenBank/DDBJ databases">
        <title>Complete genome of Marinobacter psychrophilus strain 20041T isolated from sea-ice of the Canadian Basin.</title>
        <authorList>
            <person name="Song L."/>
            <person name="Ren L."/>
            <person name="Yu Y."/>
            <person name="Wang X."/>
        </authorList>
    </citation>
    <scope>NUCLEOTIDE SEQUENCE [LARGE SCALE GENOMIC DNA]</scope>
    <source>
        <strain evidence="3 4">20041</strain>
    </source>
</reference>
<dbReference type="KEGG" id="mpq:ABA45_11775"/>
<keyword evidence="4" id="KW-1185">Reference proteome</keyword>
<evidence type="ECO:0000259" key="2">
    <source>
        <dbReference type="SMART" id="SM01126"/>
    </source>
</evidence>
<dbReference type="AlphaFoldDB" id="A0A0H4I1X8"/>
<accession>A0A0H4I1X8</accession>
<dbReference type="SMART" id="SM01126">
    <property type="entry name" value="DDE_Tnp_IS1595"/>
    <property type="match status" value="1"/>
</dbReference>
<sequence>MADYLNTPVLTGIVEADQTMFRESFKGQRKIAKRPVRKRGNDNKKGAKSVPVLVARDRSAGEADFVLKHFTLKNVEQHLLPLLSRDIVLYIDAHLTFETLTRKHHLKHKVLNASAGERVKASVFHIQGVNNYHLRLKGWIQRFHGVATEYLPHYLGWFRWFDKHSSKISQPANFMADFVKADSFQHLIRT</sequence>
<evidence type="ECO:0000313" key="4">
    <source>
        <dbReference type="Proteomes" id="UP000036406"/>
    </source>
</evidence>
<evidence type="ECO:0000256" key="1">
    <source>
        <dbReference type="SAM" id="MobiDB-lite"/>
    </source>
</evidence>
<gene>
    <name evidence="3" type="ORF">ABA45_11775</name>
</gene>
<dbReference type="Pfam" id="PF12762">
    <property type="entry name" value="DDE_Tnp_IS1595"/>
    <property type="match status" value="1"/>
</dbReference>
<dbReference type="PATRIC" id="fig|330734.3.peg.2467"/>
<organism evidence="3 4">
    <name type="scientific">Marinobacter psychrophilus</name>
    <dbReference type="NCBI Taxonomy" id="330734"/>
    <lineage>
        <taxon>Bacteria</taxon>
        <taxon>Pseudomonadati</taxon>
        <taxon>Pseudomonadota</taxon>
        <taxon>Gammaproteobacteria</taxon>
        <taxon>Pseudomonadales</taxon>
        <taxon>Marinobacteraceae</taxon>
        <taxon>Marinobacter</taxon>
    </lineage>
</organism>
<dbReference type="InterPro" id="IPR024445">
    <property type="entry name" value="Tnp_ISXO2-like"/>
</dbReference>
<proteinExistence type="predicted"/>
<feature type="domain" description="ISXO2-like transposase" evidence="2">
    <location>
        <begin position="9"/>
        <end position="165"/>
    </location>
</feature>
<dbReference type="EMBL" id="CP011494">
    <property type="protein sequence ID" value="AKO52996.1"/>
    <property type="molecule type" value="Genomic_DNA"/>
</dbReference>
<dbReference type="Proteomes" id="UP000036406">
    <property type="component" value="Chromosome"/>
</dbReference>
<feature type="compositionally biased region" description="Basic residues" evidence="1">
    <location>
        <begin position="27"/>
        <end position="38"/>
    </location>
</feature>
<dbReference type="RefSeq" id="WP_048386331.1">
    <property type="nucleotide sequence ID" value="NZ_CP011494.1"/>
</dbReference>
<dbReference type="NCBIfam" id="NF033547">
    <property type="entry name" value="transpos_IS1595"/>
    <property type="match status" value="1"/>
</dbReference>
<protein>
    <recommendedName>
        <fullName evidence="2">ISXO2-like transposase domain-containing protein</fullName>
    </recommendedName>
</protein>
<name>A0A0H4I1X8_9GAMM</name>
<evidence type="ECO:0000313" key="3">
    <source>
        <dbReference type="EMBL" id="AKO52996.1"/>
    </source>
</evidence>